<dbReference type="Gene3D" id="3.40.630.40">
    <property type="entry name" value="Zn-dependent exopeptidases"/>
    <property type="match status" value="1"/>
</dbReference>
<sequence>MKLVITCEHGGNKIPSAYAFAFKEHTDILKSHRGWDLGILDVFDFVKEEANFYKASRISRLLIENNRSLHHKDLFSPYTKILSKLQKKHIIDQHYLSYRMEVEQEIKKFLDQGEKVLHLSLHSFTPQLNGEIRTTDLSFLYNPKRDEEKFWILKMRKSWKILSNLKLRLNYPYLGTADGFTTYLRKQFPERYSGIEIELNQSLLKQGQFSLLLKQNLKTMIQQL</sequence>
<organism evidence="1 2">
    <name type="scientific">Mesonia ostreae</name>
    <dbReference type="NCBI Taxonomy" id="861110"/>
    <lineage>
        <taxon>Bacteria</taxon>
        <taxon>Pseudomonadati</taxon>
        <taxon>Bacteroidota</taxon>
        <taxon>Flavobacteriia</taxon>
        <taxon>Flavobacteriales</taxon>
        <taxon>Flavobacteriaceae</taxon>
        <taxon>Mesonia</taxon>
    </lineage>
</organism>
<name>A0ABU2KJW9_9FLAO</name>
<dbReference type="Pfam" id="PF05013">
    <property type="entry name" value="FGase"/>
    <property type="match status" value="1"/>
</dbReference>
<keyword evidence="2" id="KW-1185">Reference proteome</keyword>
<dbReference type="EMBL" id="JAVRBG010000009">
    <property type="protein sequence ID" value="MDT0294969.1"/>
    <property type="molecule type" value="Genomic_DNA"/>
</dbReference>
<evidence type="ECO:0000313" key="1">
    <source>
        <dbReference type="EMBL" id="MDT0294969.1"/>
    </source>
</evidence>
<comment type="caution">
    <text evidence="1">The sequence shown here is derived from an EMBL/GenBank/DDBJ whole genome shotgun (WGS) entry which is preliminary data.</text>
</comment>
<proteinExistence type="predicted"/>
<protein>
    <submittedName>
        <fullName evidence="1">N-formylglutamate amidohydrolase</fullName>
    </submittedName>
</protein>
<accession>A0ABU2KJW9</accession>
<gene>
    <name evidence="1" type="ORF">RLT85_10010</name>
</gene>
<dbReference type="InterPro" id="IPR007709">
    <property type="entry name" value="N-FG_amidohydro"/>
</dbReference>
<reference evidence="2" key="1">
    <citation type="submission" date="2023-07" db="EMBL/GenBank/DDBJ databases">
        <title>Isolating and identifying novel microbial strains from the Mariana Trench.</title>
        <authorList>
            <person name="Fu H."/>
        </authorList>
    </citation>
    <scope>NUCLEOTIDE SEQUENCE [LARGE SCALE GENOMIC DNA]</scope>
    <source>
        <strain evidence="2">T-y2</strain>
    </source>
</reference>
<dbReference type="SUPFAM" id="SSF53187">
    <property type="entry name" value="Zn-dependent exopeptidases"/>
    <property type="match status" value="1"/>
</dbReference>
<dbReference type="Proteomes" id="UP001182991">
    <property type="component" value="Unassembled WGS sequence"/>
</dbReference>
<evidence type="ECO:0000313" key="2">
    <source>
        <dbReference type="Proteomes" id="UP001182991"/>
    </source>
</evidence>
<dbReference type="RefSeq" id="WP_311401899.1">
    <property type="nucleotide sequence ID" value="NZ_JAVRBG010000009.1"/>
</dbReference>